<organism evidence="2 3">
    <name type="scientific">Paenibacillus endophyticus</name>
    <dbReference type="NCBI Taxonomy" id="1294268"/>
    <lineage>
        <taxon>Bacteria</taxon>
        <taxon>Bacillati</taxon>
        <taxon>Bacillota</taxon>
        <taxon>Bacilli</taxon>
        <taxon>Bacillales</taxon>
        <taxon>Paenibacillaceae</taxon>
        <taxon>Paenibacillus</taxon>
    </lineage>
</organism>
<dbReference type="EMBL" id="JACHXW010000004">
    <property type="protein sequence ID" value="MBB3151746.1"/>
    <property type="molecule type" value="Genomic_DNA"/>
</dbReference>
<name>A0A7W5C612_9BACL</name>
<dbReference type="AlphaFoldDB" id="A0A7W5C612"/>
<gene>
    <name evidence="2" type="ORF">FHS16_001792</name>
</gene>
<comment type="caution">
    <text evidence="2">The sequence shown here is derived from an EMBL/GenBank/DDBJ whole genome shotgun (WGS) entry which is preliminary data.</text>
</comment>
<keyword evidence="1" id="KW-0812">Transmembrane</keyword>
<evidence type="ECO:0000313" key="2">
    <source>
        <dbReference type="EMBL" id="MBB3151746.1"/>
    </source>
</evidence>
<keyword evidence="1" id="KW-1133">Transmembrane helix</keyword>
<protein>
    <submittedName>
        <fullName evidence="2">Uncharacterized protein</fullName>
    </submittedName>
</protein>
<accession>A0A7W5C612</accession>
<dbReference type="RefSeq" id="WP_183560980.1">
    <property type="nucleotide sequence ID" value="NZ_CBCSLB010000008.1"/>
</dbReference>
<keyword evidence="3" id="KW-1185">Reference proteome</keyword>
<evidence type="ECO:0000256" key="1">
    <source>
        <dbReference type="SAM" id="Phobius"/>
    </source>
</evidence>
<dbReference type="Proteomes" id="UP000518605">
    <property type="component" value="Unassembled WGS sequence"/>
</dbReference>
<feature type="transmembrane region" description="Helical" evidence="1">
    <location>
        <begin position="40"/>
        <end position="58"/>
    </location>
</feature>
<feature type="transmembrane region" description="Helical" evidence="1">
    <location>
        <begin position="12"/>
        <end position="34"/>
    </location>
</feature>
<reference evidence="2 3" key="1">
    <citation type="submission" date="2020-08" db="EMBL/GenBank/DDBJ databases">
        <title>Genomic Encyclopedia of Type Strains, Phase III (KMG-III): the genomes of soil and plant-associated and newly described type strains.</title>
        <authorList>
            <person name="Whitman W."/>
        </authorList>
    </citation>
    <scope>NUCLEOTIDE SEQUENCE [LARGE SCALE GENOMIC DNA]</scope>
    <source>
        <strain evidence="2 3">CECT 8234</strain>
    </source>
</reference>
<sequence>MSHIGNAVAKVLLYFAVFLFGVPAILFSVFVIGLTEDMKSGAMMLLTASVLFLVLRLNRSQHALEPRKNGYGRYIQNDSSYDEQSMSVMREYAAPPPLSDIYREMKDRNVETEELYRMIKACNKVDE</sequence>
<keyword evidence="1" id="KW-0472">Membrane</keyword>
<proteinExistence type="predicted"/>
<evidence type="ECO:0000313" key="3">
    <source>
        <dbReference type="Proteomes" id="UP000518605"/>
    </source>
</evidence>